<evidence type="ECO:0000313" key="4">
    <source>
        <dbReference type="Proteomes" id="UP000466848"/>
    </source>
</evidence>
<evidence type="ECO:0000259" key="2">
    <source>
        <dbReference type="PROSITE" id="PS51737"/>
    </source>
</evidence>
<name>A0A858BZS3_9FIRM</name>
<dbReference type="PROSITE" id="PS51737">
    <property type="entry name" value="RECOMBINASE_DNA_BIND"/>
    <property type="match status" value="1"/>
</dbReference>
<dbReference type="EMBL" id="CP048649">
    <property type="protein sequence ID" value="QIB69606.1"/>
    <property type="molecule type" value="Genomic_DNA"/>
</dbReference>
<gene>
    <name evidence="3" type="ORF">Ami103574_09785</name>
</gene>
<dbReference type="Gene3D" id="3.40.50.1390">
    <property type="entry name" value="Resolvase, N-terminal catalytic domain"/>
    <property type="match status" value="1"/>
</dbReference>
<dbReference type="Proteomes" id="UP000466848">
    <property type="component" value="Chromosome"/>
</dbReference>
<sequence length="553" mass="63582">MARISRKAKAMPVQILPEQIWDTCIYGRLSFEDDRKKESDSIGNQIAMLEHYIGERPDLKLISVFKDVNQTGTNFQRSGFKEMMEAIKCGKINCIVVKDLSRFGRNYIEAGTYLEKILPFLNVRFISVNDNYDSLHPAVQDEEYGIPLKNLIHDMYARDISQKIKAGLAVKRGKGEFTGGIAPYGYLKGDGGKLLIDEQIAPIVRDLFQWAKDGMSVSCIAQKLNEAGISSPSQYRYTKGILKSERYAEVRYWYKNTVRRILSNPVYLGHMVQGKTTSDLWGNGGGIDIPQEQWVEIKNTHEPLVDEETFLAVRQIKQERWQCSKDKIVPQGSNLLKGRVFCGDCKRSMKRRKISKAEGTAGYSFTCATYEDICRHDCKKKRIEESELRDLLYTAIYKQLELAVDMEGMILTLQTEGRVSQQERELDHEIYETKKKLSKLAVLRSSLYADYQQKRLDEKDYLLIKSKYGHDVSVLSRRLDVLSRQKCRADSESASKVPWLAGIKKWDQNNLMTEKIISELIERIELFSDQAVSICFNYRDELEDLLQPNETKG</sequence>
<dbReference type="AlphaFoldDB" id="A0A858BZS3"/>
<dbReference type="RefSeq" id="WP_163066847.1">
    <property type="nucleotide sequence ID" value="NZ_CP048649.1"/>
</dbReference>
<dbReference type="InterPro" id="IPR006119">
    <property type="entry name" value="Resolv_N"/>
</dbReference>
<dbReference type="SMART" id="SM00857">
    <property type="entry name" value="Resolvase"/>
    <property type="match status" value="1"/>
</dbReference>
<dbReference type="Pfam" id="PF00239">
    <property type="entry name" value="Resolvase"/>
    <property type="match status" value="1"/>
</dbReference>
<dbReference type="InterPro" id="IPR038109">
    <property type="entry name" value="DNA_bind_recomb_sf"/>
</dbReference>
<organism evidence="3 4">
    <name type="scientific">Aminipila butyrica</name>
    <dbReference type="NCBI Taxonomy" id="433296"/>
    <lineage>
        <taxon>Bacteria</taxon>
        <taxon>Bacillati</taxon>
        <taxon>Bacillota</taxon>
        <taxon>Clostridia</taxon>
        <taxon>Peptostreptococcales</taxon>
        <taxon>Anaerovoracaceae</taxon>
        <taxon>Aminipila</taxon>
    </lineage>
</organism>
<dbReference type="Gene3D" id="3.90.1750.20">
    <property type="entry name" value="Putative Large Serine Recombinase, Chain B, Domain 2"/>
    <property type="match status" value="1"/>
</dbReference>
<dbReference type="KEGG" id="abut:Ami103574_09785"/>
<dbReference type="Pfam" id="PF07508">
    <property type="entry name" value="Recombinase"/>
    <property type="match status" value="1"/>
</dbReference>
<feature type="domain" description="Recombinase" evidence="2">
    <location>
        <begin position="183"/>
        <end position="323"/>
    </location>
</feature>
<dbReference type="Pfam" id="PF13408">
    <property type="entry name" value="Zn_ribbon_recom"/>
    <property type="match status" value="1"/>
</dbReference>
<dbReference type="PANTHER" id="PTHR30461:SF23">
    <property type="entry name" value="DNA RECOMBINASE-RELATED"/>
    <property type="match status" value="1"/>
</dbReference>
<dbReference type="InterPro" id="IPR050639">
    <property type="entry name" value="SSR_resolvase"/>
</dbReference>
<feature type="domain" description="Resolvase/invertase-type recombinase catalytic" evidence="1">
    <location>
        <begin position="22"/>
        <end position="175"/>
    </location>
</feature>
<dbReference type="InterPro" id="IPR011109">
    <property type="entry name" value="DNA_bind_recombinase_dom"/>
</dbReference>
<dbReference type="SUPFAM" id="SSF53041">
    <property type="entry name" value="Resolvase-like"/>
    <property type="match status" value="1"/>
</dbReference>
<protein>
    <submittedName>
        <fullName evidence="3">Recombinase family protein</fullName>
    </submittedName>
</protein>
<proteinExistence type="predicted"/>
<evidence type="ECO:0000313" key="3">
    <source>
        <dbReference type="EMBL" id="QIB69606.1"/>
    </source>
</evidence>
<reference evidence="3 4" key="1">
    <citation type="submission" date="2020-02" db="EMBL/GenBank/DDBJ databases">
        <authorList>
            <person name="Kim Y.B."/>
            <person name="Roh S.W."/>
        </authorList>
    </citation>
    <scope>NUCLEOTIDE SEQUENCE [LARGE SCALE GENOMIC DNA]</scope>
    <source>
        <strain evidence="3 4">DSM 103574</strain>
    </source>
</reference>
<dbReference type="GO" id="GO:0000150">
    <property type="term" value="F:DNA strand exchange activity"/>
    <property type="evidence" value="ECO:0007669"/>
    <property type="project" value="InterPro"/>
</dbReference>
<dbReference type="InterPro" id="IPR036162">
    <property type="entry name" value="Resolvase-like_N_sf"/>
</dbReference>
<dbReference type="InterPro" id="IPR025827">
    <property type="entry name" value="Zn_ribbon_recom_dom"/>
</dbReference>
<keyword evidence="4" id="KW-1185">Reference proteome</keyword>
<accession>A0A858BZS3</accession>
<evidence type="ECO:0000259" key="1">
    <source>
        <dbReference type="PROSITE" id="PS51736"/>
    </source>
</evidence>
<dbReference type="PROSITE" id="PS51736">
    <property type="entry name" value="RECOMBINASES_3"/>
    <property type="match status" value="1"/>
</dbReference>
<dbReference type="GO" id="GO:0003677">
    <property type="term" value="F:DNA binding"/>
    <property type="evidence" value="ECO:0007669"/>
    <property type="project" value="InterPro"/>
</dbReference>
<dbReference type="PANTHER" id="PTHR30461">
    <property type="entry name" value="DNA-INVERTASE FROM LAMBDOID PROPHAGE"/>
    <property type="match status" value="1"/>
</dbReference>